<dbReference type="AlphaFoldDB" id="A0A2I4DWN6"/>
<protein>
    <submittedName>
        <fullName evidence="7">DELLA protein RGL1-like</fullName>
    </submittedName>
</protein>
<gene>
    <name evidence="7" type="primary">LOC108984156</name>
</gene>
<dbReference type="GO" id="GO:0005634">
    <property type="term" value="C:nucleus"/>
    <property type="evidence" value="ECO:0000318"/>
    <property type="project" value="GO_Central"/>
</dbReference>
<dbReference type="STRING" id="51240.A0A2I4DWN6"/>
<dbReference type="RefSeq" id="XP_018811561.1">
    <property type="nucleotide sequence ID" value="XM_018956016.1"/>
</dbReference>
<evidence type="ECO:0000313" key="6">
    <source>
        <dbReference type="Proteomes" id="UP000235220"/>
    </source>
</evidence>
<comment type="subcellular location">
    <subcellularLocation>
        <location evidence="1">Nucleus</location>
    </subcellularLocation>
</comment>
<name>A0A2I4DWN6_JUGRE</name>
<dbReference type="OrthoDB" id="770224at2759"/>
<keyword evidence="2" id="KW-0805">Transcription regulation</keyword>
<dbReference type="GO" id="GO:0006355">
    <property type="term" value="P:regulation of DNA-templated transcription"/>
    <property type="evidence" value="ECO:0000318"/>
    <property type="project" value="GO_Central"/>
</dbReference>
<sequence>MSLKYQKSLSNMIQNVEPNKGQLYMAGVRRLSIEEVMKVARERFIQFSSQNCDDHSMLGSVFGSAPFGLSCQETKDVELACLLLASAEKVGKQEFDQGSKLLNLCDFLSSRTGSSVQRTVHYFTKALQERIERETRRMTLKGSKSSEEHKSHQETMMYVDPALIVCFLHLPFYQIINFSGIQAIVDSVASAKKVHYIDLAIRSGGCCIVLMQALATRFECPIELLKVTAVGTTSKQEIEKTGKRLAHFAETLNMPFLFKIVMVRDFKDLNEDIFESKAGEVVAVYSPVMLNKMLMKPSLLESLIKVLRDLNPCVMVVTEVEADHNSPTFLGRFSEALFFYSAFFECLEVCMDQNDSNRMTLEATYFSREIRDIVATEGEYRTFRHMKIDAWRNYFERYSMEEQELSILSLHHAELLVKNFACGSSCTLDRNGKCLTVGWKGRPVLSLSAWKFQREKSRKRICRMFSKSLIQ</sequence>
<dbReference type="InterPro" id="IPR005202">
    <property type="entry name" value="TF_GRAS"/>
</dbReference>
<dbReference type="PANTHER" id="PTHR31636">
    <property type="entry name" value="OSJNBA0084A10.13 PROTEIN-RELATED"/>
    <property type="match status" value="1"/>
</dbReference>
<feature type="region of interest" description="Leucine repeat II (LRII)" evidence="5">
    <location>
        <begin position="240"/>
        <end position="272"/>
    </location>
</feature>
<evidence type="ECO:0000256" key="1">
    <source>
        <dbReference type="ARBA" id="ARBA00004123"/>
    </source>
</evidence>
<dbReference type="GO" id="GO:0003700">
    <property type="term" value="F:DNA-binding transcription factor activity"/>
    <property type="evidence" value="ECO:0000318"/>
    <property type="project" value="GO_Central"/>
</dbReference>
<dbReference type="GeneID" id="108984156"/>
<evidence type="ECO:0000256" key="5">
    <source>
        <dbReference type="PROSITE-ProRule" id="PRU01191"/>
    </source>
</evidence>
<keyword evidence="4" id="KW-0539">Nucleus</keyword>
<organism evidence="6 7">
    <name type="scientific">Juglans regia</name>
    <name type="common">English walnut</name>
    <dbReference type="NCBI Taxonomy" id="51240"/>
    <lineage>
        <taxon>Eukaryota</taxon>
        <taxon>Viridiplantae</taxon>
        <taxon>Streptophyta</taxon>
        <taxon>Embryophyta</taxon>
        <taxon>Tracheophyta</taxon>
        <taxon>Spermatophyta</taxon>
        <taxon>Magnoliopsida</taxon>
        <taxon>eudicotyledons</taxon>
        <taxon>Gunneridae</taxon>
        <taxon>Pentapetalae</taxon>
        <taxon>rosids</taxon>
        <taxon>fabids</taxon>
        <taxon>Fagales</taxon>
        <taxon>Juglandaceae</taxon>
        <taxon>Juglans</taxon>
    </lineage>
</organism>
<feature type="region of interest" description="SAW" evidence="5">
    <location>
        <begin position="375"/>
        <end position="451"/>
    </location>
</feature>
<evidence type="ECO:0000313" key="7">
    <source>
        <dbReference type="RefSeq" id="XP_018811561.1"/>
    </source>
</evidence>
<evidence type="ECO:0000256" key="3">
    <source>
        <dbReference type="ARBA" id="ARBA00023163"/>
    </source>
</evidence>
<dbReference type="Gramene" id="Jr07_11500_p1">
    <property type="protein sequence ID" value="cds.Jr07_11500_p1"/>
    <property type="gene ID" value="Jr07_11500"/>
</dbReference>
<proteinExistence type="inferred from homology"/>
<keyword evidence="3" id="KW-0804">Transcription</keyword>
<reference evidence="7" key="1">
    <citation type="submission" date="2025-08" db="UniProtKB">
        <authorList>
            <consortium name="RefSeq"/>
        </authorList>
    </citation>
    <scope>IDENTIFICATION</scope>
    <source>
        <tissue evidence="7">Leaves</tissue>
    </source>
</reference>
<dbReference type="Pfam" id="PF03514">
    <property type="entry name" value="GRAS"/>
    <property type="match status" value="1"/>
</dbReference>
<accession>A0A2I4DWN6</accession>
<comment type="caution">
    <text evidence="5">Lacks conserved residue(s) required for the propagation of feature annotation.</text>
</comment>
<keyword evidence="6" id="KW-1185">Reference proteome</keyword>
<dbReference type="GO" id="GO:0043565">
    <property type="term" value="F:sequence-specific DNA binding"/>
    <property type="evidence" value="ECO:0000318"/>
    <property type="project" value="GO_Central"/>
</dbReference>
<evidence type="ECO:0000256" key="4">
    <source>
        <dbReference type="ARBA" id="ARBA00023242"/>
    </source>
</evidence>
<dbReference type="PROSITE" id="PS50985">
    <property type="entry name" value="GRAS"/>
    <property type="match status" value="1"/>
</dbReference>
<evidence type="ECO:0000256" key="2">
    <source>
        <dbReference type="ARBA" id="ARBA00023015"/>
    </source>
</evidence>
<dbReference type="KEGG" id="jre:108984156"/>
<dbReference type="Proteomes" id="UP000235220">
    <property type="component" value="Chromosome 7"/>
</dbReference>
<comment type="similarity">
    <text evidence="5">Belongs to the GRAS family.</text>
</comment>